<dbReference type="PROSITE" id="PS00217">
    <property type="entry name" value="SUGAR_TRANSPORT_2"/>
    <property type="match status" value="1"/>
</dbReference>
<dbReference type="PROSITE" id="PS00216">
    <property type="entry name" value="SUGAR_TRANSPORT_1"/>
    <property type="match status" value="1"/>
</dbReference>
<dbReference type="Gene3D" id="1.20.1250.20">
    <property type="entry name" value="MFS general substrate transporter like domains"/>
    <property type="match status" value="1"/>
</dbReference>
<feature type="transmembrane region" description="Helical" evidence="8">
    <location>
        <begin position="12"/>
        <end position="33"/>
    </location>
</feature>
<feature type="transmembrane region" description="Helical" evidence="8">
    <location>
        <begin position="377"/>
        <end position="397"/>
    </location>
</feature>
<keyword evidence="11" id="KW-1185">Reference proteome</keyword>
<protein>
    <submittedName>
        <fullName evidence="10">MFS transporter</fullName>
    </submittedName>
</protein>
<dbReference type="EMBL" id="LYPC01000022">
    <property type="protein sequence ID" value="OCT13484.1"/>
    <property type="molecule type" value="Genomic_DNA"/>
</dbReference>
<keyword evidence="5 8" id="KW-0812">Transmembrane</keyword>
<gene>
    <name evidence="10" type="ORF">A8709_17935</name>
</gene>
<comment type="similarity">
    <text evidence="2">Belongs to the major facilitator superfamily. TCR/Tet family.</text>
</comment>
<dbReference type="Proteomes" id="UP000093309">
    <property type="component" value="Unassembled WGS sequence"/>
</dbReference>
<dbReference type="InterPro" id="IPR036259">
    <property type="entry name" value="MFS_trans_sf"/>
</dbReference>
<feature type="transmembrane region" description="Helical" evidence="8">
    <location>
        <begin position="311"/>
        <end position="332"/>
    </location>
</feature>
<name>A0A1C0ZZC1_9BACL</name>
<comment type="caution">
    <text evidence="10">The sequence shown here is derived from an EMBL/GenBank/DDBJ whole genome shotgun (WGS) entry which is preliminary data.</text>
</comment>
<dbReference type="Pfam" id="PF07690">
    <property type="entry name" value="MFS_1"/>
    <property type="match status" value="1"/>
</dbReference>
<feature type="transmembrane region" description="Helical" evidence="8">
    <location>
        <begin position="287"/>
        <end position="305"/>
    </location>
</feature>
<feature type="transmembrane region" description="Helical" evidence="8">
    <location>
        <begin position="74"/>
        <end position="97"/>
    </location>
</feature>
<feature type="transmembrane region" description="Helical" evidence="8">
    <location>
        <begin position="253"/>
        <end position="275"/>
    </location>
</feature>
<evidence type="ECO:0000256" key="8">
    <source>
        <dbReference type="SAM" id="Phobius"/>
    </source>
</evidence>
<dbReference type="PROSITE" id="PS50850">
    <property type="entry name" value="MFS"/>
    <property type="match status" value="1"/>
</dbReference>
<dbReference type="InterPro" id="IPR005829">
    <property type="entry name" value="Sugar_transporter_CS"/>
</dbReference>
<dbReference type="PRINTS" id="PR01035">
    <property type="entry name" value="TCRTETA"/>
</dbReference>
<dbReference type="SUPFAM" id="SSF103473">
    <property type="entry name" value="MFS general substrate transporter"/>
    <property type="match status" value="1"/>
</dbReference>
<dbReference type="InterPro" id="IPR050189">
    <property type="entry name" value="MFS_Efflux_Transporters"/>
</dbReference>
<evidence type="ECO:0000256" key="1">
    <source>
        <dbReference type="ARBA" id="ARBA00004651"/>
    </source>
</evidence>
<feature type="transmembrane region" description="Helical" evidence="8">
    <location>
        <begin position="159"/>
        <end position="187"/>
    </location>
</feature>
<evidence type="ECO:0000256" key="4">
    <source>
        <dbReference type="ARBA" id="ARBA00022475"/>
    </source>
</evidence>
<keyword evidence="7 8" id="KW-0472">Membrane</keyword>
<feature type="transmembrane region" description="Helical" evidence="8">
    <location>
        <begin position="353"/>
        <end position="371"/>
    </location>
</feature>
<sequence>MLSEHKGSLISIASIPLIMTLGNSMLIPVLPAIRHQLQITSFQVSLLITVYSAVAILLIPIAGYLSDRFGRKKIIIPSLLITGIGGLISGLGAWWLAHPYSVILIGRALQGVGAAGAFPIVLPLVGDIFKKESDVSKSLGVVETANTLGKVLSPILGSLLAYVIWFLPFLTIPLLCVISTLLVAFLVKTPAKQDKQAKKVTFGNFIQQLKLIFKQNGRWLLGIFAIGCICMFVIFGTLFYLSDTLEEKYHIDGIWKGFVIAIPSAALCLASFLIGRKIGQNKSLMKWITFSGIVLVTGSIVWTGLLKDPSIYWLITLISLAGIGIGVTLPCLDALITEGIAKEERGTITSIYSSMRFIGVAVGPPLASVLVKSSAHLMFYCISGTCVLAALLALFAIKPTRDEGHAS</sequence>
<evidence type="ECO:0000256" key="5">
    <source>
        <dbReference type="ARBA" id="ARBA00022692"/>
    </source>
</evidence>
<keyword evidence="4" id="KW-1003">Cell membrane</keyword>
<evidence type="ECO:0000256" key="2">
    <source>
        <dbReference type="ARBA" id="ARBA00007520"/>
    </source>
</evidence>
<evidence type="ECO:0000313" key="10">
    <source>
        <dbReference type="EMBL" id="OCT13484.1"/>
    </source>
</evidence>
<evidence type="ECO:0000256" key="3">
    <source>
        <dbReference type="ARBA" id="ARBA00022448"/>
    </source>
</evidence>
<dbReference type="CDD" id="cd17474">
    <property type="entry name" value="MFS_YfmO_like"/>
    <property type="match status" value="1"/>
</dbReference>
<dbReference type="InterPro" id="IPR011701">
    <property type="entry name" value="MFS"/>
</dbReference>
<comment type="subcellular location">
    <subcellularLocation>
        <location evidence="1">Cell membrane</location>
        <topology evidence="1">Multi-pass membrane protein</topology>
    </subcellularLocation>
</comment>
<dbReference type="InterPro" id="IPR001958">
    <property type="entry name" value="Tet-R_TetA/multi-R_MdtG-like"/>
</dbReference>
<evidence type="ECO:0000256" key="7">
    <source>
        <dbReference type="ARBA" id="ARBA00023136"/>
    </source>
</evidence>
<organism evidence="10 11">
    <name type="scientific">Paenibacillus pectinilyticus</name>
    <dbReference type="NCBI Taxonomy" id="512399"/>
    <lineage>
        <taxon>Bacteria</taxon>
        <taxon>Bacillati</taxon>
        <taxon>Bacillota</taxon>
        <taxon>Bacilli</taxon>
        <taxon>Bacillales</taxon>
        <taxon>Paenibacillaceae</taxon>
        <taxon>Paenibacillus</taxon>
    </lineage>
</organism>
<keyword evidence="6 8" id="KW-1133">Transmembrane helix</keyword>
<proteinExistence type="inferred from homology"/>
<evidence type="ECO:0000313" key="11">
    <source>
        <dbReference type="Proteomes" id="UP000093309"/>
    </source>
</evidence>
<keyword evidence="3" id="KW-0813">Transport</keyword>
<dbReference type="GO" id="GO:0005886">
    <property type="term" value="C:plasma membrane"/>
    <property type="evidence" value="ECO:0007669"/>
    <property type="project" value="UniProtKB-SubCell"/>
</dbReference>
<feature type="domain" description="Major facilitator superfamily (MFS) profile" evidence="9">
    <location>
        <begin position="8"/>
        <end position="401"/>
    </location>
</feature>
<dbReference type="InterPro" id="IPR020846">
    <property type="entry name" value="MFS_dom"/>
</dbReference>
<dbReference type="GO" id="GO:0022857">
    <property type="term" value="F:transmembrane transporter activity"/>
    <property type="evidence" value="ECO:0007669"/>
    <property type="project" value="InterPro"/>
</dbReference>
<dbReference type="PANTHER" id="PTHR43124:SF3">
    <property type="entry name" value="CHLORAMPHENICOL EFFLUX PUMP RV0191"/>
    <property type="match status" value="1"/>
</dbReference>
<evidence type="ECO:0000259" key="9">
    <source>
        <dbReference type="PROSITE" id="PS50850"/>
    </source>
</evidence>
<feature type="transmembrane region" description="Helical" evidence="8">
    <location>
        <begin position="39"/>
        <end position="62"/>
    </location>
</feature>
<dbReference type="STRING" id="512399.A8709_17935"/>
<feature type="transmembrane region" description="Helical" evidence="8">
    <location>
        <begin position="219"/>
        <end position="241"/>
    </location>
</feature>
<reference evidence="11" key="1">
    <citation type="submission" date="2016-05" db="EMBL/GenBank/DDBJ databases">
        <title>Paenibacillus oryzae. sp. nov., isolated from the rice root.</title>
        <authorList>
            <person name="Zhang J."/>
            <person name="Zhang X."/>
        </authorList>
    </citation>
    <scope>NUCLEOTIDE SEQUENCE [LARGE SCALE GENOMIC DNA]</scope>
    <source>
        <strain evidence="11">KCTC13222</strain>
    </source>
</reference>
<dbReference type="AlphaFoldDB" id="A0A1C0ZZC1"/>
<dbReference type="PANTHER" id="PTHR43124">
    <property type="entry name" value="PURINE EFFLUX PUMP PBUE"/>
    <property type="match status" value="1"/>
</dbReference>
<accession>A0A1C0ZZC1</accession>
<evidence type="ECO:0000256" key="6">
    <source>
        <dbReference type="ARBA" id="ARBA00022989"/>
    </source>
</evidence>